<protein>
    <submittedName>
        <fullName evidence="1">Uncharacterized protein</fullName>
    </submittedName>
</protein>
<keyword evidence="2" id="KW-1185">Reference proteome</keyword>
<dbReference type="EMBL" id="MU274920">
    <property type="protein sequence ID" value="KAI0087025.1"/>
    <property type="molecule type" value="Genomic_DNA"/>
</dbReference>
<dbReference type="Proteomes" id="UP001055072">
    <property type="component" value="Unassembled WGS sequence"/>
</dbReference>
<name>A0ACB8TYD1_9APHY</name>
<accession>A0ACB8TYD1</accession>
<evidence type="ECO:0000313" key="1">
    <source>
        <dbReference type="EMBL" id="KAI0087025.1"/>
    </source>
</evidence>
<comment type="caution">
    <text evidence="1">The sequence shown here is derived from an EMBL/GenBank/DDBJ whole genome shotgun (WGS) entry which is preliminary data.</text>
</comment>
<organism evidence="1 2">
    <name type="scientific">Irpex rosettiformis</name>
    <dbReference type="NCBI Taxonomy" id="378272"/>
    <lineage>
        <taxon>Eukaryota</taxon>
        <taxon>Fungi</taxon>
        <taxon>Dikarya</taxon>
        <taxon>Basidiomycota</taxon>
        <taxon>Agaricomycotina</taxon>
        <taxon>Agaricomycetes</taxon>
        <taxon>Polyporales</taxon>
        <taxon>Irpicaceae</taxon>
        <taxon>Irpex</taxon>
    </lineage>
</organism>
<reference evidence="1" key="1">
    <citation type="journal article" date="2021" name="Environ. Microbiol.">
        <title>Gene family expansions and transcriptome signatures uncover fungal adaptations to wood decay.</title>
        <authorList>
            <person name="Hage H."/>
            <person name="Miyauchi S."/>
            <person name="Viragh M."/>
            <person name="Drula E."/>
            <person name="Min B."/>
            <person name="Chaduli D."/>
            <person name="Navarro D."/>
            <person name="Favel A."/>
            <person name="Norest M."/>
            <person name="Lesage-Meessen L."/>
            <person name="Balint B."/>
            <person name="Merenyi Z."/>
            <person name="de Eugenio L."/>
            <person name="Morin E."/>
            <person name="Martinez A.T."/>
            <person name="Baldrian P."/>
            <person name="Stursova M."/>
            <person name="Martinez M.J."/>
            <person name="Novotny C."/>
            <person name="Magnuson J.K."/>
            <person name="Spatafora J.W."/>
            <person name="Maurice S."/>
            <person name="Pangilinan J."/>
            <person name="Andreopoulos W."/>
            <person name="LaButti K."/>
            <person name="Hundley H."/>
            <person name="Na H."/>
            <person name="Kuo A."/>
            <person name="Barry K."/>
            <person name="Lipzen A."/>
            <person name="Henrissat B."/>
            <person name="Riley R."/>
            <person name="Ahrendt S."/>
            <person name="Nagy L.G."/>
            <person name="Grigoriev I.V."/>
            <person name="Martin F."/>
            <person name="Rosso M.N."/>
        </authorList>
    </citation>
    <scope>NUCLEOTIDE SEQUENCE</scope>
    <source>
        <strain evidence="1">CBS 384.51</strain>
    </source>
</reference>
<sequence>MCTLYWVDNKNGAPTASCLRVLAGLLRSWFSTSHHLTHKTQVVDLQYPDQFNIKTKATDENMVVVDLEHDLDALNIVLGNVSREYGLGRAFCRHVLGHVRSGIPIRQTTKGEIERFNMHMLVYLFATIWGTIINTTKNNDRNVSQQSRHVNSPKADIVVLRGERPMVTRAAYTKKNPQVLGHTALAHHESPRTQLPYSGVRHPDFWLVTCFHGERGAREGGGEGNQSEALGELGNASQ</sequence>
<proteinExistence type="predicted"/>
<gene>
    <name evidence="1" type="ORF">BDY19DRAFT_1049676</name>
</gene>
<evidence type="ECO:0000313" key="2">
    <source>
        <dbReference type="Proteomes" id="UP001055072"/>
    </source>
</evidence>